<keyword evidence="2" id="KW-1185">Reference proteome</keyword>
<name>A0A3M7RIR8_BRAPC</name>
<proteinExistence type="predicted"/>
<protein>
    <submittedName>
        <fullName evidence="1">Uncharacterized protein</fullName>
    </submittedName>
</protein>
<gene>
    <name evidence="1" type="ORF">BpHYR1_046913</name>
</gene>
<comment type="caution">
    <text evidence="1">The sequence shown here is derived from an EMBL/GenBank/DDBJ whole genome shotgun (WGS) entry which is preliminary data.</text>
</comment>
<sequence>MFAPLNFKVFLFVYWKTCVKNQKLNDSIRPHYLYSIILKACLLVIQKNSCTFFKNTFSQSEIRFWDKF</sequence>
<evidence type="ECO:0000313" key="2">
    <source>
        <dbReference type="Proteomes" id="UP000276133"/>
    </source>
</evidence>
<reference evidence="1 2" key="1">
    <citation type="journal article" date="2018" name="Sci. Rep.">
        <title>Genomic signatures of local adaptation to the degree of environmental predictability in rotifers.</title>
        <authorList>
            <person name="Franch-Gras L."/>
            <person name="Hahn C."/>
            <person name="Garcia-Roger E.M."/>
            <person name="Carmona M.J."/>
            <person name="Serra M."/>
            <person name="Gomez A."/>
        </authorList>
    </citation>
    <scope>NUCLEOTIDE SEQUENCE [LARGE SCALE GENOMIC DNA]</scope>
    <source>
        <strain evidence="1">HYR1</strain>
    </source>
</reference>
<dbReference type="EMBL" id="REGN01003282">
    <property type="protein sequence ID" value="RNA23472.1"/>
    <property type="molecule type" value="Genomic_DNA"/>
</dbReference>
<dbReference type="Proteomes" id="UP000276133">
    <property type="component" value="Unassembled WGS sequence"/>
</dbReference>
<accession>A0A3M7RIR8</accession>
<organism evidence="1 2">
    <name type="scientific">Brachionus plicatilis</name>
    <name type="common">Marine rotifer</name>
    <name type="synonym">Brachionus muelleri</name>
    <dbReference type="NCBI Taxonomy" id="10195"/>
    <lineage>
        <taxon>Eukaryota</taxon>
        <taxon>Metazoa</taxon>
        <taxon>Spiralia</taxon>
        <taxon>Gnathifera</taxon>
        <taxon>Rotifera</taxon>
        <taxon>Eurotatoria</taxon>
        <taxon>Monogononta</taxon>
        <taxon>Pseudotrocha</taxon>
        <taxon>Ploima</taxon>
        <taxon>Brachionidae</taxon>
        <taxon>Brachionus</taxon>
    </lineage>
</organism>
<evidence type="ECO:0000313" key="1">
    <source>
        <dbReference type="EMBL" id="RNA23472.1"/>
    </source>
</evidence>
<dbReference type="AlphaFoldDB" id="A0A3M7RIR8"/>